<gene>
    <name evidence="1" type="ORF">CDAR_307731</name>
</gene>
<comment type="caution">
    <text evidence="1">The sequence shown here is derived from an EMBL/GenBank/DDBJ whole genome shotgun (WGS) entry which is preliminary data.</text>
</comment>
<reference evidence="1 2" key="1">
    <citation type="submission" date="2021-06" db="EMBL/GenBank/DDBJ databases">
        <title>Caerostris darwini draft genome.</title>
        <authorList>
            <person name="Kono N."/>
            <person name="Arakawa K."/>
        </authorList>
    </citation>
    <scope>NUCLEOTIDE SEQUENCE [LARGE SCALE GENOMIC DNA]</scope>
</reference>
<evidence type="ECO:0000313" key="2">
    <source>
        <dbReference type="Proteomes" id="UP001054837"/>
    </source>
</evidence>
<proteinExistence type="predicted"/>
<keyword evidence="2" id="KW-1185">Reference proteome</keyword>
<dbReference type="AlphaFoldDB" id="A0AAV4WGJ3"/>
<sequence>MKGANGWKNGRRGFIPDLSIHARNKNTSDSGAIDGWPDRWNTILPRLDTRLSTKGYRSGGLIDERSGRWILSGQRLTTVSNSRISAASSILLTQSIG</sequence>
<dbReference type="EMBL" id="BPLQ01014657">
    <property type="protein sequence ID" value="GIY81656.1"/>
    <property type="molecule type" value="Genomic_DNA"/>
</dbReference>
<dbReference type="Proteomes" id="UP001054837">
    <property type="component" value="Unassembled WGS sequence"/>
</dbReference>
<organism evidence="1 2">
    <name type="scientific">Caerostris darwini</name>
    <dbReference type="NCBI Taxonomy" id="1538125"/>
    <lineage>
        <taxon>Eukaryota</taxon>
        <taxon>Metazoa</taxon>
        <taxon>Ecdysozoa</taxon>
        <taxon>Arthropoda</taxon>
        <taxon>Chelicerata</taxon>
        <taxon>Arachnida</taxon>
        <taxon>Araneae</taxon>
        <taxon>Araneomorphae</taxon>
        <taxon>Entelegynae</taxon>
        <taxon>Araneoidea</taxon>
        <taxon>Araneidae</taxon>
        <taxon>Caerostris</taxon>
    </lineage>
</organism>
<accession>A0AAV4WGJ3</accession>
<evidence type="ECO:0000313" key="1">
    <source>
        <dbReference type="EMBL" id="GIY81656.1"/>
    </source>
</evidence>
<name>A0AAV4WGJ3_9ARAC</name>
<protein>
    <submittedName>
        <fullName evidence="1">Uncharacterized protein</fullName>
    </submittedName>
</protein>